<comment type="caution">
    <text evidence="1">The sequence shown here is derived from an EMBL/GenBank/DDBJ whole genome shotgun (WGS) entry which is preliminary data.</text>
</comment>
<proteinExistence type="predicted"/>
<protein>
    <submittedName>
        <fullName evidence="1">Uncharacterized protein</fullName>
    </submittedName>
</protein>
<organism evidence="1 2">
    <name type="scientific">Rodentibacter genomosp. 2</name>
    <dbReference type="NCBI Taxonomy" id="1908266"/>
    <lineage>
        <taxon>Bacteria</taxon>
        <taxon>Pseudomonadati</taxon>
        <taxon>Pseudomonadota</taxon>
        <taxon>Gammaproteobacteria</taxon>
        <taxon>Pasteurellales</taxon>
        <taxon>Pasteurellaceae</taxon>
        <taxon>Rodentibacter</taxon>
    </lineage>
</organism>
<dbReference type="OrthoDB" id="5683424at2"/>
<dbReference type="STRING" id="1908266.BKK55_02675"/>
<dbReference type="AlphaFoldDB" id="A0A1V3JP05"/>
<name>A0A1V3JP05_9PAST</name>
<reference evidence="1 2" key="1">
    <citation type="submission" date="2016-10" db="EMBL/GenBank/DDBJ databases">
        <title>Rodentibacter gen. nov. and new species.</title>
        <authorList>
            <person name="Christensen H."/>
        </authorList>
    </citation>
    <scope>NUCLEOTIDE SEQUENCE [LARGE SCALE GENOMIC DNA]</scope>
    <source>
        <strain evidence="1 2">1996246016</strain>
    </source>
</reference>
<sequence length="110" mass="13477">MNEINEIHISLPYSFFAELFGKYIHDNFNHRKPNRLRAIEQVKKYWLLLDSEQREFIIKQATRQARYYDEFKELLDWIEVRRNQHQPTPQPLNALVELPIRHMEKNNANK</sequence>
<dbReference type="RefSeq" id="WP_077550462.1">
    <property type="nucleotide sequence ID" value="NZ_MLHO01000015.1"/>
</dbReference>
<dbReference type="Proteomes" id="UP000188541">
    <property type="component" value="Unassembled WGS sequence"/>
</dbReference>
<gene>
    <name evidence="1" type="ORF">BKK55_02675</name>
</gene>
<keyword evidence="2" id="KW-1185">Reference proteome</keyword>
<evidence type="ECO:0000313" key="2">
    <source>
        <dbReference type="Proteomes" id="UP000188541"/>
    </source>
</evidence>
<dbReference type="EMBL" id="MLHO01000015">
    <property type="protein sequence ID" value="OOF58293.1"/>
    <property type="molecule type" value="Genomic_DNA"/>
</dbReference>
<evidence type="ECO:0000313" key="1">
    <source>
        <dbReference type="EMBL" id="OOF58293.1"/>
    </source>
</evidence>
<accession>A0A1V3JP05</accession>